<name>A0A9R1XDF6_LACSA</name>
<keyword evidence="2" id="KW-1185">Reference proteome</keyword>
<evidence type="ECO:0000313" key="2">
    <source>
        <dbReference type="Proteomes" id="UP000235145"/>
    </source>
</evidence>
<accession>A0A9R1XDF6</accession>
<evidence type="ECO:0000313" key="1">
    <source>
        <dbReference type="EMBL" id="KAJ0206269.1"/>
    </source>
</evidence>
<dbReference type="Proteomes" id="UP000235145">
    <property type="component" value="Unassembled WGS sequence"/>
</dbReference>
<organism evidence="1 2">
    <name type="scientific">Lactuca sativa</name>
    <name type="common">Garden lettuce</name>
    <dbReference type="NCBI Taxonomy" id="4236"/>
    <lineage>
        <taxon>Eukaryota</taxon>
        <taxon>Viridiplantae</taxon>
        <taxon>Streptophyta</taxon>
        <taxon>Embryophyta</taxon>
        <taxon>Tracheophyta</taxon>
        <taxon>Spermatophyta</taxon>
        <taxon>Magnoliopsida</taxon>
        <taxon>eudicotyledons</taxon>
        <taxon>Gunneridae</taxon>
        <taxon>Pentapetalae</taxon>
        <taxon>asterids</taxon>
        <taxon>campanulids</taxon>
        <taxon>Asterales</taxon>
        <taxon>Asteraceae</taxon>
        <taxon>Cichorioideae</taxon>
        <taxon>Cichorieae</taxon>
        <taxon>Lactucinae</taxon>
        <taxon>Lactuca</taxon>
    </lineage>
</organism>
<dbReference type="PANTHER" id="PTHR47481">
    <property type="match status" value="1"/>
</dbReference>
<dbReference type="EMBL" id="NBSK02000005">
    <property type="protein sequence ID" value="KAJ0206269.1"/>
    <property type="molecule type" value="Genomic_DNA"/>
</dbReference>
<dbReference type="PANTHER" id="PTHR47481:SF40">
    <property type="entry name" value="RETROTRANSPOSON GAG DOMAIN-CONTAINING PROTEIN"/>
    <property type="match status" value="1"/>
</dbReference>
<proteinExistence type="predicted"/>
<gene>
    <name evidence="1" type="ORF">LSAT_V11C500260780</name>
</gene>
<sequence length="101" mass="11365">MSGATEKNSTKAIHPVYIVTNIQTKVRVLDGTKVLDPDFTAYDAWSKLQNVFLNNKGSREAALEHEFNNLTLRAMTSLEAYHQRLKDLSGQLNDVECPVNE</sequence>
<protein>
    <submittedName>
        <fullName evidence="1">Uncharacterized protein</fullName>
    </submittedName>
</protein>
<dbReference type="AlphaFoldDB" id="A0A9R1XDF6"/>
<comment type="caution">
    <text evidence="1">The sequence shown here is derived from an EMBL/GenBank/DDBJ whole genome shotgun (WGS) entry which is preliminary data.</text>
</comment>
<reference evidence="1 2" key="1">
    <citation type="journal article" date="2017" name="Nat. Commun.">
        <title>Genome assembly with in vitro proximity ligation data and whole-genome triplication in lettuce.</title>
        <authorList>
            <person name="Reyes-Chin-Wo S."/>
            <person name="Wang Z."/>
            <person name="Yang X."/>
            <person name="Kozik A."/>
            <person name="Arikit S."/>
            <person name="Song C."/>
            <person name="Xia L."/>
            <person name="Froenicke L."/>
            <person name="Lavelle D.O."/>
            <person name="Truco M.J."/>
            <person name="Xia R."/>
            <person name="Zhu S."/>
            <person name="Xu C."/>
            <person name="Xu H."/>
            <person name="Xu X."/>
            <person name="Cox K."/>
            <person name="Korf I."/>
            <person name="Meyers B.C."/>
            <person name="Michelmore R.W."/>
        </authorList>
    </citation>
    <scope>NUCLEOTIDE SEQUENCE [LARGE SCALE GENOMIC DNA]</scope>
    <source>
        <strain evidence="2">cv. Salinas</strain>
        <tissue evidence="1">Seedlings</tissue>
    </source>
</reference>
<dbReference type="Pfam" id="PF14223">
    <property type="entry name" value="Retrotran_gag_2"/>
    <property type="match status" value="1"/>
</dbReference>